<dbReference type="PANTHER" id="PTHR35771">
    <property type="entry name" value="TRANSMEMBRANE PROTEIN-RELATED"/>
    <property type="match status" value="1"/>
</dbReference>
<proteinExistence type="predicted"/>
<dbReference type="PANTHER" id="PTHR35771:SF3">
    <property type="entry name" value="TRANSMEMBRANE PROTEIN"/>
    <property type="match status" value="1"/>
</dbReference>
<evidence type="ECO:0000313" key="2">
    <source>
        <dbReference type="EMBL" id="OAY21358.1"/>
    </source>
</evidence>
<dbReference type="Gramene" id="Manes.13G077680.1.v8.1">
    <property type="protein sequence ID" value="Manes.13G077680.1.v8.1.CDS"/>
    <property type="gene ID" value="Manes.13G077680.v8.1"/>
</dbReference>
<reference evidence="2" key="1">
    <citation type="submission" date="2016-02" db="EMBL/GenBank/DDBJ databases">
        <title>WGS assembly of Manihot esculenta.</title>
        <authorList>
            <person name="Bredeson J.V."/>
            <person name="Prochnik S.E."/>
            <person name="Lyons J.B."/>
            <person name="Schmutz J."/>
            <person name="Grimwood J."/>
            <person name="Vrebalov J."/>
            <person name="Bart R.S."/>
            <person name="Amuge T."/>
            <person name="Ferguson M.E."/>
            <person name="Green R."/>
            <person name="Putnam N."/>
            <person name="Stites J."/>
            <person name="Rounsley S."/>
            <person name="Rokhsar D.S."/>
        </authorList>
    </citation>
    <scope>NUCLEOTIDE SEQUENCE [LARGE SCALE GENOMIC DNA]</scope>
    <source>
        <tissue evidence="2">Leaf</tissue>
    </source>
</reference>
<keyword evidence="1" id="KW-0812">Transmembrane</keyword>
<keyword evidence="1" id="KW-1133">Transmembrane helix</keyword>
<dbReference type="AlphaFoldDB" id="A0A199UA69"/>
<evidence type="ECO:0000256" key="1">
    <source>
        <dbReference type="SAM" id="Phobius"/>
    </source>
</evidence>
<feature type="transmembrane region" description="Helical" evidence="1">
    <location>
        <begin position="20"/>
        <end position="40"/>
    </location>
</feature>
<organism evidence="2">
    <name type="scientific">Manihot esculenta</name>
    <name type="common">Cassava</name>
    <name type="synonym">Jatropha manihot</name>
    <dbReference type="NCBI Taxonomy" id="3983"/>
    <lineage>
        <taxon>Eukaryota</taxon>
        <taxon>Viridiplantae</taxon>
        <taxon>Streptophyta</taxon>
        <taxon>Embryophyta</taxon>
        <taxon>Tracheophyta</taxon>
        <taxon>Spermatophyta</taxon>
        <taxon>Magnoliopsida</taxon>
        <taxon>eudicotyledons</taxon>
        <taxon>Gunneridae</taxon>
        <taxon>Pentapetalae</taxon>
        <taxon>rosids</taxon>
        <taxon>fabids</taxon>
        <taxon>Malpighiales</taxon>
        <taxon>Euphorbiaceae</taxon>
        <taxon>Crotonoideae</taxon>
        <taxon>Manihoteae</taxon>
        <taxon>Manihot</taxon>
    </lineage>
</organism>
<protein>
    <recommendedName>
        <fullName evidence="3">Transmembrane protein</fullName>
    </recommendedName>
</protein>
<sequence>MFDLGDELTVETYGIPWLIIWIQILIFFLLIILLCCFSVFTSDPSHYDTKAISSSNTSSSSSPAASYLNKSLLDHGSTTTRANRLQHNQIGESQSIKGEIATGTSTRMVTEENTEREGILTNSIVNLHPCNYFRLAKLALLKCFGLDPSSDSSPSCDWKKDT</sequence>
<gene>
    <name evidence="2" type="ORF">MANES_S094300</name>
</gene>
<dbReference type="OrthoDB" id="1653570at2759"/>
<keyword evidence="1" id="KW-0472">Membrane</keyword>
<accession>A0A199UA69</accession>
<name>A0A199UA69_MANES</name>
<evidence type="ECO:0008006" key="3">
    <source>
        <dbReference type="Google" id="ProtNLM"/>
    </source>
</evidence>
<dbReference type="EMBL" id="KV451086">
    <property type="protein sequence ID" value="OAY21358.1"/>
    <property type="molecule type" value="Genomic_DNA"/>
</dbReference>